<protein>
    <submittedName>
        <fullName evidence="1">Uncharacterized protein</fullName>
    </submittedName>
</protein>
<dbReference type="AlphaFoldDB" id="A0A3N4HRG3"/>
<proteinExistence type="predicted"/>
<evidence type="ECO:0000313" key="1">
    <source>
        <dbReference type="EMBL" id="RPA74641.1"/>
    </source>
</evidence>
<name>A0A3N4HRG3_ASCIM</name>
<organism evidence="1 2">
    <name type="scientific">Ascobolus immersus RN42</name>
    <dbReference type="NCBI Taxonomy" id="1160509"/>
    <lineage>
        <taxon>Eukaryota</taxon>
        <taxon>Fungi</taxon>
        <taxon>Dikarya</taxon>
        <taxon>Ascomycota</taxon>
        <taxon>Pezizomycotina</taxon>
        <taxon>Pezizomycetes</taxon>
        <taxon>Pezizales</taxon>
        <taxon>Ascobolaceae</taxon>
        <taxon>Ascobolus</taxon>
    </lineage>
</organism>
<dbReference type="EMBL" id="ML119784">
    <property type="protein sequence ID" value="RPA74641.1"/>
    <property type="molecule type" value="Genomic_DNA"/>
</dbReference>
<accession>A0A3N4HRG3</accession>
<evidence type="ECO:0000313" key="2">
    <source>
        <dbReference type="Proteomes" id="UP000275078"/>
    </source>
</evidence>
<reference evidence="1 2" key="1">
    <citation type="journal article" date="2018" name="Nat. Ecol. Evol.">
        <title>Pezizomycetes genomes reveal the molecular basis of ectomycorrhizal truffle lifestyle.</title>
        <authorList>
            <person name="Murat C."/>
            <person name="Payen T."/>
            <person name="Noel B."/>
            <person name="Kuo A."/>
            <person name="Morin E."/>
            <person name="Chen J."/>
            <person name="Kohler A."/>
            <person name="Krizsan K."/>
            <person name="Balestrini R."/>
            <person name="Da Silva C."/>
            <person name="Montanini B."/>
            <person name="Hainaut M."/>
            <person name="Levati E."/>
            <person name="Barry K.W."/>
            <person name="Belfiori B."/>
            <person name="Cichocki N."/>
            <person name="Clum A."/>
            <person name="Dockter R.B."/>
            <person name="Fauchery L."/>
            <person name="Guy J."/>
            <person name="Iotti M."/>
            <person name="Le Tacon F."/>
            <person name="Lindquist E.A."/>
            <person name="Lipzen A."/>
            <person name="Malagnac F."/>
            <person name="Mello A."/>
            <person name="Molinier V."/>
            <person name="Miyauchi S."/>
            <person name="Poulain J."/>
            <person name="Riccioni C."/>
            <person name="Rubini A."/>
            <person name="Sitrit Y."/>
            <person name="Splivallo R."/>
            <person name="Traeger S."/>
            <person name="Wang M."/>
            <person name="Zifcakova L."/>
            <person name="Wipf D."/>
            <person name="Zambonelli A."/>
            <person name="Paolocci F."/>
            <person name="Nowrousian M."/>
            <person name="Ottonello S."/>
            <person name="Baldrian P."/>
            <person name="Spatafora J.W."/>
            <person name="Henrissat B."/>
            <person name="Nagy L.G."/>
            <person name="Aury J.M."/>
            <person name="Wincker P."/>
            <person name="Grigoriev I.V."/>
            <person name="Bonfante P."/>
            <person name="Martin F.M."/>
        </authorList>
    </citation>
    <scope>NUCLEOTIDE SEQUENCE [LARGE SCALE GENOMIC DNA]</scope>
    <source>
        <strain evidence="1 2">RN42</strain>
    </source>
</reference>
<keyword evidence="2" id="KW-1185">Reference proteome</keyword>
<dbReference type="Proteomes" id="UP000275078">
    <property type="component" value="Unassembled WGS sequence"/>
</dbReference>
<gene>
    <name evidence="1" type="ORF">BJ508DRAFT_366110</name>
</gene>
<sequence>MSIVPTAIEDPDGGLPLLGDFNFNGQVDFFRRYLEGDFDSAFEKLLDAVGREDGLALVEGLRKKITRLHAAEGKLQATCPENLKQELSRDLAEVVGMMVRFLLEHVVPFIIDGPGHRGFDILGAITGSVASNSTYACLPPEGRSFQAWRHTFALRNRAGLLRKNHVRIYRLACEAHLRHTEGLLKGCDWDRDLDTLKLVRWADDEFVELLQFIIRIRSERLEILLLKYLDEPDINMEVARKLMTINVTKFPGTHWYRSI</sequence>